<accession>A0ABX8GG18</accession>
<evidence type="ECO:0000259" key="4">
    <source>
        <dbReference type="PROSITE" id="PS51186"/>
    </source>
</evidence>
<dbReference type="EMBL" id="CP076023">
    <property type="protein sequence ID" value="QWC14591.1"/>
    <property type="molecule type" value="Genomic_DNA"/>
</dbReference>
<keyword evidence="1" id="KW-0808">Transferase</keyword>
<dbReference type="CDD" id="cd04301">
    <property type="entry name" value="NAT_SF"/>
    <property type="match status" value="1"/>
</dbReference>
<dbReference type="PROSITE" id="PS51186">
    <property type="entry name" value="GNAT"/>
    <property type="match status" value="1"/>
</dbReference>
<proteinExistence type="predicted"/>
<name>A0ABX8GG18_9CELL</name>
<organism evidence="5 6">
    <name type="scientific">Cellulomonas dongxiuzhuiae</name>
    <dbReference type="NCBI Taxonomy" id="2819979"/>
    <lineage>
        <taxon>Bacteria</taxon>
        <taxon>Bacillati</taxon>
        <taxon>Actinomycetota</taxon>
        <taxon>Actinomycetes</taxon>
        <taxon>Micrococcales</taxon>
        <taxon>Cellulomonadaceae</taxon>
        <taxon>Cellulomonas</taxon>
    </lineage>
</organism>
<feature type="region of interest" description="Disordered" evidence="3">
    <location>
        <begin position="153"/>
        <end position="174"/>
    </location>
</feature>
<feature type="domain" description="N-acetyltransferase" evidence="4">
    <location>
        <begin position="7"/>
        <end position="168"/>
    </location>
</feature>
<evidence type="ECO:0000313" key="6">
    <source>
        <dbReference type="Proteomes" id="UP000679335"/>
    </source>
</evidence>
<dbReference type="PANTHER" id="PTHR43877">
    <property type="entry name" value="AMINOALKYLPHOSPHONATE N-ACETYLTRANSFERASE-RELATED-RELATED"/>
    <property type="match status" value="1"/>
</dbReference>
<feature type="compositionally biased region" description="Basic and acidic residues" evidence="3">
    <location>
        <begin position="153"/>
        <end position="167"/>
    </location>
</feature>
<evidence type="ECO:0000256" key="2">
    <source>
        <dbReference type="ARBA" id="ARBA00023315"/>
    </source>
</evidence>
<reference evidence="5 6" key="1">
    <citation type="submission" date="2021-05" db="EMBL/GenBank/DDBJ databases">
        <title>Novel species in genus Cellulomonas.</title>
        <authorList>
            <person name="Zhang G."/>
        </authorList>
    </citation>
    <scope>NUCLEOTIDE SEQUENCE [LARGE SCALE GENOMIC DNA]</scope>
    <source>
        <strain evidence="6">zg-ZUI157</strain>
    </source>
</reference>
<evidence type="ECO:0000256" key="3">
    <source>
        <dbReference type="SAM" id="MobiDB-lite"/>
    </source>
</evidence>
<dbReference type="SUPFAM" id="SSF55729">
    <property type="entry name" value="Acyl-CoA N-acyltransferases (Nat)"/>
    <property type="match status" value="1"/>
</dbReference>
<keyword evidence="2" id="KW-0012">Acyltransferase</keyword>
<dbReference type="PANTHER" id="PTHR43877:SF1">
    <property type="entry name" value="ACETYLTRANSFERASE"/>
    <property type="match status" value="1"/>
</dbReference>
<protein>
    <submittedName>
        <fullName evidence="5">GNAT family N-acetyltransferase</fullName>
    </submittedName>
</protein>
<dbReference type="Pfam" id="PF00583">
    <property type="entry name" value="Acetyltransf_1"/>
    <property type="match status" value="1"/>
</dbReference>
<sequence length="174" mass="19470">MRHAEPVLIRRVDEDDWQTVRDVRLRALRESSDAFGSSLAREERFAESHWRMRLRTSTTWVALDGAGEPRGLVSLVQEPGSPDDDRHVVSLWVAPEVRRQGIGWSLLDAVVRGGADQDAATVSLWVVDDNASAVDLYVRAGFTRTGERQVLPRDPDRTEERYVRHTDPGGLAGG</sequence>
<evidence type="ECO:0000313" key="5">
    <source>
        <dbReference type="EMBL" id="QWC14591.1"/>
    </source>
</evidence>
<keyword evidence="6" id="KW-1185">Reference proteome</keyword>
<dbReference type="InterPro" id="IPR000182">
    <property type="entry name" value="GNAT_dom"/>
</dbReference>
<dbReference type="InterPro" id="IPR016181">
    <property type="entry name" value="Acyl_CoA_acyltransferase"/>
</dbReference>
<evidence type="ECO:0000256" key="1">
    <source>
        <dbReference type="ARBA" id="ARBA00022679"/>
    </source>
</evidence>
<dbReference type="Gene3D" id="3.40.630.30">
    <property type="match status" value="1"/>
</dbReference>
<dbReference type="Proteomes" id="UP000679335">
    <property type="component" value="Chromosome"/>
</dbReference>
<dbReference type="InterPro" id="IPR050832">
    <property type="entry name" value="Bact_Acetyltransf"/>
</dbReference>
<gene>
    <name evidence="5" type="ORF">KKR89_09300</name>
</gene>